<comment type="subcellular location">
    <subcellularLocation>
        <location evidence="1">Cytoplasm</location>
    </subcellularLocation>
</comment>
<dbReference type="Gene3D" id="3.30.70.141">
    <property type="entry name" value="Nucleoside diphosphate kinase-like domain"/>
    <property type="match status" value="3"/>
</dbReference>
<feature type="region of interest" description="Disordered" evidence="4">
    <location>
        <begin position="141"/>
        <end position="204"/>
    </location>
</feature>
<keyword evidence="7" id="KW-1185">Reference proteome</keyword>
<feature type="compositionally biased region" description="Low complexity" evidence="4">
    <location>
        <begin position="641"/>
        <end position="657"/>
    </location>
</feature>
<dbReference type="PANTHER" id="PTHR43109:SF3">
    <property type="entry name" value="DYNEIN AXONEMAL ASSEMBLY FACTOR 8"/>
    <property type="match status" value="1"/>
</dbReference>
<accession>A0AAN9BIY9</accession>
<feature type="compositionally biased region" description="Polar residues" evidence="4">
    <location>
        <begin position="194"/>
        <end position="204"/>
    </location>
</feature>
<feature type="compositionally biased region" description="Low complexity" evidence="4">
    <location>
        <begin position="383"/>
        <end position="407"/>
    </location>
</feature>
<evidence type="ECO:0000256" key="1">
    <source>
        <dbReference type="ARBA" id="ARBA00004496"/>
    </source>
</evidence>
<evidence type="ECO:0000256" key="2">
    <source>
        <dbReference type="ARBA" id="ARBA00022490"/>
    </source>
</evidence>
<organism evidence="6 7">
    <name type="scientific">Littorina saxatilis</name>
    <dbReference type="NCBI Taxonomy" id="31220"/>
    <lineage>
        <taxon>Eukaryota</taxon>
        <taxon>Metazoa</taxon>
        <taxon>Spiralia</taxon>
        <taxon>Lophotrochozoa</taxon>
        <taxon>Mollusca</taxon>
        <taxon>Gastropoda</taxon>
        <taxon>Caenogastropoda</taxon>
        <taxon>Littorinimorpha</taxon>
        <taxon>Littorinoidea</taxon>
        <taxon>Littorinidae</taxon>
        <taxon>Littorina</taxon>
    </lineage>
</organism>
<feature type="domain" description="Nucleoside diphosphate kinase-like" evidence="5">
    <location>
        <begin position="1581"/>
        <end position="1720"/>
    </location>
</feature>
<comment type="caution">
    <text evidence="6">The sequence shown here is derived from an EMBL/GenBank/DDBJ whole genome shotgun (WGS) entry which is preliminary data.</text>
</comment>
<feature type="compositionally biased region" description="Basic and acidic residues" evidence="4">
    <location>
        <begin position="151"/>
        <end position="169"/>
    </location>
</feature>
<dbReference type="Proteomes" id="UP001374579">
    <property type="component" value="Unassembled WGS sequence"/>
</dbReference>
<feature type="region of interest" description="Disordered" evidence="4">
    <location>
        <begin position="1"/>
        <end position="33"/>
    </location>
</feature>
<dbReference type="InterPro" id="IPR034907">
    <property type="entry name" value="NDK-like_dom"/>
</dbReference>
<name>A0AAN9BIY9_9CAEN</name>
<gene>
    <name evidence="6" type="ORF">V1264_017363</name>
</gene>
<dbReference type="SUPFAM" id="SSF54919">
    <property type="entry name" value="Nucleoside diphosphate kinase, NDK"/>
    <property type="match status" value="3"/>
</dbReference>
<feature type="compositionally biased region" description="Low complexity" evidence="4">
    <location>
        <begin position="461"/>
        <end position="476"/>
    </location>
</feature>
<comment type="similarity">
    <text evidence="3">Belongs to the NDK family.</text>
</comment>
<feature type="region of interest" description="Disordered" evidence="4">
    <location>
        <begin position="371"/>
        <end position="419"/>
    </location>
</feature>
<dbReference type="EMBL" id="JBAMIC010000007">
    <property type="protein sequence ID" value="KAK7106063.1"/>
    <property type="molecule type" value="Genomic_DNA"/>
</dbReference>
<reference evidence="6 7" key="1">
    <citation type="submission" date="2024-02" db="EMBL/GenBank/DDBJ databases">
        <title>Chromosome-scale genome assembly of the rough periwinkle Littorina saxatilis.</title>
        <authorList>
            <person name="De Jode A."/>
            <person name="Faria R."/>
            <person name="Formenti G."/>
            <person name="Sims Y."/>
            <person name="Smith T.P."/>
            <person name="Tracey A."/>
            <person name="Wood J.M.D."/>
            <person name="Zagrodzka Z.B."/>
            <person name="Johannesson K."/>
            <person name="Butlin R.K."/>
            <person name="Leder E.H."/>
        </authorList>
    </citation>
    <scope>NUCLEOTIDE SEQUENCE [LARGE SCALE GENOMIC DNA]</scope>
    <source>
        <strain evidence="6">Snail1</strain>
        <tissue evidence="6">Muscle</tissue>
    </source>
</reference>
<proteinExistence type="inferred from homology"/>
<evidence type="ECO:0000313" key="7">
    <source>
        <dbReference type="Proteomes" id="UP001374579"/>
    </source>
</evidence>
<keyword evidence="2" id="KW-0963">Cytoplasm</keyword>
<feature type="compositionally biased region" description="Polar residues" evidence="4">
    <location>
        <begin position="624"/>
        <end position="640"/>
    </location>
</feature>
<feature type="compositionally biased region" description="Low complexity" evidence="4">
    <location>
        <begin position="483"/>
        <end position="499"/>
    </location>
</feature>
<feature type="compositionally biased region" description="Basic and acidic residues" evidence="4">
    <location>
        <begin position="260"/>
        <end position="270"/>
    </location>
</feature>
<sequence>MDTASDSSDGEQDLPVGAHAPVNMETGRGLKPQMDNIFAEVEKSLPSIDFDMSDMSSDSEEPVIFHRNLKVPEHDYDDEKDLDTSLSGESALDFFKSPPGMIHIPSVDKNNASLSDSSNLTFDNDLAALLAAQEVTTLLEDEGEENVSSWKDLERIARRDKQRQKEREQGLSPPPTTATTSTAPDEHIRPDNTAPPQSNRQTPFANNRQMGLVEAGDLLLAQLSENNRASGSSLFGGRTVDLDIVVSRAERSRAAATDKALSRDTNKHDAGTGMDDAFSGDMYNSDAHESKIRSRELDSNRELERIEQDRKAQEKKTREEREVKERRRKEEREELRRRDKELALSYMSAKAPNLSMQILDSIDLDTSLEDDNELARWSPPPSLRAQLEQQQAARVNAAPTTSSSSAARQSGRGDGDGKAVAGTENLTLIQKLAQFSLKQSGRDYDPSVIDPQTGADIGIPTTPRTTSTSTTSVTLSAKRDTAGSKTSSAGTSTTLAGSSTKVAVPEAAGVAGKESSGGKDVAPMAALLESLNKRTPEPDTVFIDLRGFEQHRKEEKERMTSVSRVLGLEQQSMGAESSDSEDEDKWLTQRQQVKRTITTRGSATPSFKQQRLKQAQPARVINLQKKTTSSRGVSTSSCGVSASLGATGDAGSDGASTRSTEDDSNLKAEEKAALLAREKEKERQKEAARVAREEKEKIRSARLRMLHHLESLHSTGAVSETKPCAENTPVLFDLEASYEPRLPVLPTSLDKEEVLLLTVNLSSNGEIALHNSRSSKTSTENVINALPKSYLSLICWLVSLIPHDFHLVKQWLECPEEGVDHYPEGFPPFHVIGLQQLLVDGNLCLAIAICPSPIFMFQKDDRRDRLLKKGKKGDETTRFYKFVDTFISRNSLSTVISWPRYLGNEPAEEEEELSEYQIPLTFSYPHLPFLGKPMSAYMQLHKDPGAVESIFNKDVGFFWQTVDSQESGYQYRQKDAGGENTPQNTLFLLSKQALFRPQVVHETLFRVVSQSLDISGLRVLYPSSDTSPEHRNINSPFPACFSAVPSPGSSTEGITPVLAVAVRGPHARIRLTSIIGPMDFTLAKKTDPYSLTALFGNPKTGLQIFCPRNLERAKTELVRWFGGRAPEKGSMAVGLPYKLKEYDYSVGGVGGGGGGGVSSSGASAAGRGKKGKRGSSGDPLLEPKPSRPPAALTATTLSHVVMVISPIVPIWVLGFLVSLMQQKAAFQPRGIRRLCLSVKKANTLGVPSAVHSFFCPGVNLDVADIDSGKQQQESCSPCTLLLLERENASHHASSLVRILVNELKSENIVERMEDRAISKFDLIHLFHTTDYSDSLLVSLGGDFSKCPSFDPMCDMRGPMRPLYSNKELEQVVVLILLGKDLLKDWGSFLQKLQTFSTTNSWLSDFELLGMKWLAGMNTFQTREVTPYEIGDVRWRSSVQFLAHEPAVVFAIRGVNAFKKLEPFVCLPVTTPTTTIPQNSTSARLRSRDAPHPTRLMSRSPKETYMFVRLFFSAHELFPDPDSRMLLPCLPESRLYYDTLEWTELGNVEGSKPRILLKSVEEQDLTQENVPEMLLCDGIPLTTFLLIKPRAARKHLAKIVRRVLHEGFTIVGFRLDLMSSQLAERFLALEFENTSQLHDLHLEYLTSEPSIYMALCRENAVKKLRDLIGPEDPLQARRQNQFYWRGIYGADSVHNGLYASRTHIEAMWDQRAFFPDGLCCNPTYDLQMEQIPCPAVDGMMDVNFHKRRHAVRTDANLQDKPGMPHISVTEQKAHTLLMQTTCLVLPPSLTRRCCRDGGKEAPFEDILSLLLSRGFELVGARMVWMSQQQAEQFLHILHSGSFEAVSQLTCGPSLVLALERDNAVVAFESTLGTSEEAQTVISAYGKDLRRPADLKQASQLLALFFDRLMPGSQMEIQPVPAADTSSAHK</sequence>
<feature type="region of interest" description="Disordered" evidence="4">
    <location>
        <begin position="441"/>
        <end position="499"/>
    </location>
</feature>
<comment type="caution">
    <text evidence="3">Lacks conserved residue(s) required for the propagation of feature annotation.</text>
</comment>
<feature type="compositionally biased region" description="Polar residues" evidence="4">
    <location>
        <begin position="588"/>
        <end position="613"/>
    </location>
</feature>
<dbReference type="PANTHER" id="PTHR43109">
    <property type="entry name" value="NUCLEOSIDE DIPHOSPHATE KINASE 7"/>
    <property type="match status" value="1"/>
</dbReference>
<dbReference type="PROSITE" id="PS51374">
    <property type="entry name" value="NDPK_LIKE"/>
    <property type="match status" value="2"/>
</dbReference>
<feature type="region of interest" description="Disordered" evidence="4">
    <location>
        <begin position="552"/>
        <end position="667"/>
    </location>
</feature>
<evidence type="ECO:0000256" key="4">
    <source>
        <dbReference type="SAM" id="MobiDB-lite"/>
    </source>
</evidence>
<dbReference type="InterPro" id="IPR036850">
    <property type="entry name" value="NDK-like_dom_sf"/>
</dbReference>
<evidence type="ECO:0000256" key="3">
    <source>
        <dbReference type="PROSITE-ProRule" id="PRU00706"/>
    </source>
</evidence>
<feature type="compositionally biased region" description="Basic and acidic residues" evidence="4">
    <location>
        <begin position="286"/>
        <end position="336"/>
    </location>
</feature>
<evidence type="ECO:0000313" key="6">
    <source>
        <dbReference type="EMBL" id="KAK7106063.1"/>
    </source>
</evidence>
<dbReference type="Pfam" id="PF00334">
    <property type="entry name" value="NDK"/>
    <property type="match status" value="2"/>
</dbReference>
<dbReference type="GO" id="GO:0005879">
    <property type="term" value="C:axonemal microtubule"/>
    <property type="evidence" value="ECO:0007669"/>
    <property type="project" value="TreeGrafter"/>
</dbReference>
<protein>
    <recommendedName>
        <fullName evidence="5">Nucleoside diphosphate kinase-like domain-containing protein</fullName>
    </recommendedName>
</protein>
<feature type="region of interest" description="Disordered" evidence="4">
    <location>
        <begin position="251"/>
        <end position="336"/>
    </location>
</feature>
<feature type="region of interest" description="Disordered" evidence="4">
    <location>
        <begin position="1157"/>
        <end position="1189"/>
    </location>
</feature>
<evidence type="ECO:0000259" key="5">
    <source>
        <dbReference type="SMART" id="SM00562"/>
    </source>
</evidence>
<dbReference type="SMART" id="SM00562">
    <property type="entry name" value="NDK"/>
    <property type="match status" value="1"/>
</dbReference>